<reference evidence="4" key="1">
    <citation type="submission" date="2017-02" db="UniProtKB">
        <authorList>
            <consortium name="WormBaseParasite"/>
        </authorList>
    </citation>
    <scope>IDENTIFICATION</scope>
</reference>
<evidence type="ECO:0000313" key="4">
    <source>
        <dbReference type="WBParaSite" id="ASIM_0000835401-mRNA-1"/>
    </source>
</evidence>
<organism evidence="4">
    <name type="scientific">Anisakis simplex</name>
    <name type="common">Herring worm</name>
    <dbReference type="NCBI Taxonomy" id="6269"/>
    <lineage>
        <taxon>Eukaryota</taxon>
        <taxon>Metazoa</taxon>
        <taxon>Ecdysozoa</taxon>
        <taxon>Nematoda</taxon>
        <taxon>Chromadorea</taxon>
        <taxon>Rhabditida</taxon>
        <taxon>Spirurina</taxon>
        <taxon>Ascaridomorpha</taxon>
        <taxon>Ascaridoidea</taxon>
        <taxon>Anisakidae</taxon>
        <taxon>Anisakis</taxon>
        <taxon>Anisakis simplex complex</taxon>
    </lineage>
</organism>
<feature type="region of interest" description="Disordered" evidence="1">
    <location>
        <begin position="1"/>
        <end position="48"/>
    </location>
</feature>
<dbReference type="EMBL" id="UYRR01021143">
    <property type="protein sequence ID" value="VDK30842.1"/>
    <property type="molecule type" value="Genomic_DNA"/>
</dbReference>
<reference evidence="2 3" key="2">
    <citation type="submission" date="2018-11" db="EMBL/GenBank/DDBJ databases">
        <authorList>
            <consortium name="Pathogen Informatics"/>
        </authorList>
    </citation>
    <scope>NUCLEOTIDE SEQUENCE [LARGE SCALE GENOMIC DNA]</scope>
</reference>
<feature type="compositionally biased region" description="Low complexity" evidence="1">
    <location>
        <begin position="1"/>
        <end position="20"/>
    </location>
</feature>
<dbReference type="Proteomes" id="UP000267096">
    <property type="component" value="Unassembled WGS sequence"/>
</dbReference>
<keyword evidence="3" id="KW-1185">Reference proteome</keyword>
<sequence>MDNGSVNNTNASNASSSDSGPTESPTAPLTSRNARPKRKVHLNSFTSC</sequence>
<dbReference type="AlphaFoldDB" id="A0A0M3JL27"/>
<evidence type="ECO:0000256" key="1">
    <source>
        <dbReference type="SAM" id="MobiDB-lite"/>
    </source>
</evidence>
<proteinExistence type="predicted"/>
<evidence type="ECO:0000313" key="2">
    <source>
        <dbReference type="EMBL" id="VDK30842.1"/>
    </source>
</evidence>
<feature type="compositionally biased region" description="Polar residues" evidence="1">
    <location>
        <begin position="21"/>
        <end position="33"/>
    </location>
</feature>
<accession>A0A0M3JL27</accession>
<gene>
    <name evidence="2" type="ORF">ASIM_LOCUS8114</name>
</gene>
<name>A0A0M3JL27_ANISI</name>
<dbReference type="WBParaSite" id="ASIM_0000835401-mRNA-1">
    <property type="protein sequence ID" value="ASIM_0000835401-mRNA-1"/>
    <property type="gene ID" value="ASIM_0000835401"/>
</dbReference>
<evidence type="ECO:0000313" key="3">
    <source>
        <dbReference type="Proteomes" id="UP000267096"/>
    </source>
</evidence>
<protein>
    <submittedName>
        <fullName evidence="2 4">Uncharacterized protein</fullName>
    </submittedName>
</protein>